<organism evidence="7 8">
    <name type="scientific">Clavelina lepadiformis</name>
    <name type="common">Light-bulb sea squirt</name>
    <name type="synonym">Ascidia lepadiformis</name>
    <dbReference type="NCBI Taxonomy" id="159417"/>
    <lineage>
        <taxon>Eukaryota</taxon>
        <taxon>Metazoa</taxon>
        <taxon>Chordata</taxon>
        <taxon>Tunicata</taxon>
        <taxon>Ascidiacea</taxon>
        <taxon>Aplousobranchia</taxon>
        <taxon>Clavelinidae</taxon>
        <taxon>Clavelina</taxon>
    </lineage>
</organism>
<feature type="compositionally biased region" description="Low complexity" evidence="5">
    <location>
        <begin position="16"/>
        <end position="64"/>
    </location>
</feature>
<name>A0ABP0FXV5_CLALP</name>
<comment type="subcellular location">
    <subcellularLocation>
        <location evidence="1">Membrane</location>
        <topology evidence="1">Multi-pass membrane protein</topology>
    </subcellularLocation>
</comment>
<evidence type="ECO:0000256" key="2">
    <source>
        <dbReference type="ARBA" id="ARBA00022692"/>
    </source>
</evidence>
<feature type="region of interest" description="Disordered" evidence="5">
    <location>
        <begin position="118"/>
        <end position="139"/>
    </location>
</feature>
<dbReference type="Proteomes" id="UP001642483">
    <property type="component" value="Unassembled WGS sequence"/>
</dbReference>
<feature type="compositionally biased region" description="Polar residues" evidence="5">
    <location>
        <begin position="75"/>
        <end position="91"/>
    </location>
</feature>
<evidence type="ECO:0000313" key="8">
    <source>
        <dbReference type="Proteomes" id="UP001642483"/>
    </source>
</evidence>
<feature type="compositionally biased region" description="Polar residues" evidence="5">
    <location>
        <begin position="125"/>
        <end position="139"/>
    </location>
</feature>
<reference evidence="7 8" key="1">
    <citation type="submission" date="2024-02" db="EMBL/GenBank/DDBJ databases">
        <authorList>
            <person name="Daric V."/>
            <person name="Darras S."/>
        </authorList>
    </citation>
    <scope>NUCLEOTIDE SEQUENCE [LARGE SCALE GENOMIC DNA]</scope>
</reference>
<evidence type="ECO:0000256" key="6">
    <source>
        <dbReference type="SAM" id="Phobius"/>
    </source>
</evidence>
<feature type="transmembrane region" description="Helical" evidence="6">
    <location>
        <begin position="306"/>
        <end position="336"/>
    </location>
</feature>
<evidence type="ECO:0000313" key="7">
    <source>
        <dbReference type="EMBL" id="CAK8684429.1"/>
    </source>
</evidence>
<feature type="region of interest" description="Disordered" evidence="5">
    <location>
        <begin position="1"/>
        <end position="93"/>
    </location>
</feature>
<dbReference type="Pfam" id="PF04103">
    <property type="entry name" value="CD20"/>
    <property type="match status" value="1"/>
</dbReference>
<accession>A0ABP0FXV5</accession>
<dbReference type="InterPro" id="IPR007237">
    <property type="entry name" value="CD20-like"/>
</dbReference>
<evidence type="ECO:0000256" key="1">
    <source>
        <dbReference type="ARBA" id="ARBA00004141"/>
    </source>
</evidence>
<sequence>MDDNLPGNNEEQQEVTSTSTDCSSSGKTSSINSVIITISTAISTREMSGGDSEISGGSSDISSGNEPSGEDEQNTHPSAIATLSGTPSTSRVMRGTHFSTRRVVMLPRVNTQAIVPIDSNRNTDHPTNNTTNGSGPIQPTVPAATSDNIYAGLTPQPPALLQTSVPVVRTFKSNHASKAAGVQLACGIVQLVCGFGIDEGVEGSHLPFYFQSMMPIWTGAIYLMTAVTGTVAVNSKRKLAIIVFMVFGFISLVISIALSAVIAPDVTGYDTIACYGNNSKNAPVDASIPLSEDSALECSEAELMTVLAAISLAFGLLDALGSFTIIVLTGQALFLFCSKPRIDVFQEAPVFFRVGNEGELEANIITGASSPPVVVSLPRYDDIVGGGPPATSEGNENVIIAPRTPPPSYSQSPYSRRTSLSSEVEIIETL</sequence>
<evidence type="ECO:0000256" key="4">
    <source>
        <dbReference type="ARBA" id="ARBA00023136"/>
    </source>
</evidence>
<protein>
    <submittedName>
        <fullName evidence="7">Uncharacterized protein</fullName>
    </submittedName>
</protein>
<keyword evidence="3 6" id="KW-1133">Transmembrane helix</keyword>
<proteinExistence type="predicted"/>
<feature type="compositionally biased region" description="Polar residues" evidence="5">
    <location>
        <begin position="1"/>
        <end position="10"/>
    </location>
</feature>
<dbReference type="EMBL" id="CAWYQH010000097">
    <property type="protein sequence ID" value="CAK8684429.1"/>
    <property type="molecule type" value="Genomic_DNA"/>
</dbReference>
<evidence type="ECO:0000256" key="5">
    <source>
        <dbReference type="SAM" id="MobiDB-lite"/>
    </source>
</evidence>
<evidence type="ECO:0000256" key="3">
    <source>
        <dbReference type="ARBA" id="ARBA00022989"/>
    </source>
</evidence>
<feature type="transmembrane region" description="Helical" evidence="6">
    <location>
        <begin position="239"/>
        <end position="262"/>
    </location>
</feature>
<keyword evidence="8" id="KW-1185">Reference proteome</keyword>
<keyword evidence="2 6" id="KW-0812">Transmembrane</keyword>
<keyword evidence="4 6" id="KW-0472">Membrane</keyword>
<comment type="caution">
    <text evidence="7">The sequence shown here is derived from an EMBL/GenBank/DDBJ whole genome shotgun (WGS) entry which is preliminary data.</text>
</comment>
<gene>
    <name evidence="7" type="ORF">CVLEPA_LOCUS15415</name>
</gene>
<feature type="region of interest" description="Disordered" evidence="5">
    <location>
        <begin position="385"/>
        <end position="417"/>
    </location>
</feature>
<feature type="transmembrane region" description="Helical" evidence="6">
    <location>
        <begin position="209"/>
        <end position="232"/>
    </location>
</feature>